<dbReference type="OrthoDB" id="7063782at2"/>
<feature type="domain" description="Secretion system C-terminal sorting" evidence="2">
    <location>
        <begin position="251"/>
        <end position="321"/>
    </location>
</feature>
<dbReference type="InterPro" id="IPR026444">
    <property type="entry name" value="Secre_tail"/>
</dbReference>
<dbReference type="RefSeq" id="WP_084016734.1">
    <property type="nucleotide sequence ID" value="NZ_FWXS01000003.1"/>
</dbReference>
<reference evidence="3 4" key="1">
    <citation type="submission" date="2017-04" db="EMBL/GenBank/DDBJ databases">
        <authorList>
            <person name="Afonso C.L."/>
            <person name="Miller P.J."/>
            <person name="Scott M.A."/>
            <person name="Spackman E."/>
            <person name="Goraichik I."/>
            <person name="Dimitrov K.M."/>
            <person name="Suarez D.L."/>
            <person name="Swayne D.E."/>
        </authorList>
    </citation>
    <scope>NUCLEOTIDE SEQUENCE [LARGE SCALE GENOMIC DNA]</scope>
    <source>
        <strain evidence="3 4">CGMCC 1.12708</strain>
    </source>
</reference>
<dbReference type="Pfam" id="PF18962">
    <property type="entry name" value="Por_Secre_tail"/>
    <property type="match status" value="1"/>
</dbReference>
<protein>
    <submittedName>
        <fullName evidence="3">Por secretion system C-terminal sorting domain-containing protein</fullName>
    </submittedName>
</protein>
<organism evidence="3 4">
    <name type="scientific">Moheibacter sediminis</name>
    <dbReference type="NCBI Taxonomy" id="1434700"/>
    <lineage>
        <taxon>Bacteria</taxon>
        <taxon>Pseudomonadati</taxon>
        <taxon>Bacteroidota</taxon>
        <taxon>Flavobacteriia</taxon>
        <taxon>Flavobacteriales</taxon>
        <taxon>Weeksellaceae</taxon>
        <taxon>Moheibacter</taxon>
    </lineage>
</organism>
<evidence type="ECO:0000256" key="1">
    <source>
        <dbReference type="ARBA" id="ARBA00022729"/>
    </source>
</evidence>
<dbReference type="AlphaFoldDB" id="A0A1W1ZR24"/>
<accession>A0A1W1ZR24</accession>
<dbReference type="STRING" id="1434700.SAMN06296427_103145"/>
<dbReference type="EMBL" id="FWXS01000003">
    <property type="protein sequence ID" value="SMC50548.1"/>
    <property type="molecule type" value="Genomic_DNA"/>
</dbReference>
<gene>
    <name evidence="3" type="ORF">SAMN06296427_103145</name>
</gene>
<name>A0A1W1ZR24_9FLAO</name>
<dbReference type="Proteomes" id="UP000192393">
    <property type="component" value="Unassembled WGS sequence"/>
</dbReference>
<dbReference type="NCBIfam" id="TIGR04183">
    <property type="entry name" value="Por_Secre_tail"/>
    <property type="match status" value="1"/>
</dbReference>
<evidence type="ECO:0000259" key="2">
    <source>
        <dbReference type="Pfam" id="PF18962"/>
    </source>
</evidence>
<keyword evidence="1" id="KW-0732">Signal</keyword>
<evidence type="ECO:0000313" key="3">
    <source>
        <dbReference type="EMBL" id="SMC50548.1"/>
    </source>
</evidence>
<keyword evidence="4" id="KW-1185">Reference proteome</keyword>
<evidence type="ECO:0000313" key="4">
    <source>
        <dbReference type="Proteomes" id="UP000192393"/>
    </source>
</evidence>
<proteinExistence type="predicted"/>
<sequence length="323" mass="35915">MKKTFTILSLGLLTQLFSQYDNGPLSTGTIAENGTPAPNGYTFSELQSDGIDVNNTAGYTGDQAQNYMLSDDFRVPDGESWGVSSVELFVYKTDYLGNCPIVSTNVFFFDHIHGSNVTFPQSVSSCQNTQMLRVFNSVKEAGIFDANITKRQIYKFTIPVSNVNLEPGYYSLRFQTQAGGTHFYPAVTVPGARNNITELPAQQSSDNGVNWTNIIDPGYANIEAEQDLPFIINYSALGTNEMMSLDNRIKLYPNPAKEHFSAFLPDNFNRNNLKISVKDLTGKMVMNFTQFQEEFNISSLPKGIYVVTVSDGKNINTNKLIKQ</sequence>